<accession>A0A445G7Z0</accession>
<reference evidence="2 3" key="1">
    <citation type="submission" date="2018-09" db="EMBL/GenBank/DDBJ databases">
        <title>A high-quality reference genome of wild soybean provides a powerful tool to mine soybean genomes.</title>
        <authorList>
            <person name="Xie M."/>
            <person name="Chung C.Y.L."/>
            <person name="Li M.-W."/>
            <person name="Wong F.-L."/>
            <person name="Chan T.-F."/>
            <person name="Lam H.-M."/>
        </authorList>
    </citation>
    <scope>NUCLEOTIDE SEQUENCE [LARGE SCALE GENOMIC DNA]</scope>
    <source>
        <strain evidence="3">cv. W05</strain>
        <tissue evidence="2">Hypocotyl of etiolated seedlings</tissue>
    </source>
</reference>
<sequence length="432" mass="51268">MKDMASLLKKSQESNIIVEIEYFKEALSKVDSQMKNLPATAQVAAQQGVYLANCFNRMEECEKYPEGPLRFRGVGRHQFCPFRFMSHWMIDPREKVYSRGSWSHRRHQRHGSLEGSHMQPNTIQQSSSRNNSRSETRDINTDLEQEANEDSIQTQEAFKIWKMIQQLGVTTGKKDVQHREILQKLSSMETRDRLEAERPNGESKSRLDRALISPEWRDTWPESVQFTLSRNFSDHCPILLKANNMDWGPKPFRILNCWLTDKSFREVVNQCWNFVQVSRWGPYVLKEKIKRLKCKLKIWNKEEYGDSFKKVQQLEVELNKLEEDTLHRQMTDLEISRRKKLQEDLWVAAQAHEALLRQKSRSRWLKEGDCNTTFFYIRVNANRNRNCIKKLLIEGVWTDEPNKVKEEIRTFFSNRFQEADFQRPKIDGIIFK</sequence>
<dbReference type="EMBL" id="QZWG01000017">
    <property type="protein sequence ID" value="RZB57319.1"/>
    <property type="molecule type" value="Genomic_DNA"/>
</dbReference>
<proteinExistence type="predicted"/>
<dbReference type="SUPFAM" id="SSF56219">
    <property type="entry name" value="DNase I-like"/>
    <property type="match status" value="1"/>
</dbReference>
<evidence type="ECO:0000313" key="3">
    <source>
        <dbReference type="Proteomes" id="UP000289340"/>
    </source>
</evidence>
<dbReference type="AlphaFoldDB" id="A0A445G7Z0"/>
<comment type="caution">
    <text evidence="2">The sequence shown here is derived from an EMBL/GenBank/DDBJ whole genome shotgun (WGS) entry which is preliminary data.</text>
</comment>
<keyword evidence="3" id="KW-1185">Reference proteome</keyword>
<gene>
    <name evidence="2" type="ORF">D0Y65_046123</name>
</gene>
<name>A0A445G7Z0_GLYSO</name>
<feature type="region of interest" description="Disordered" evidence="1">
    <location>
        <begin position="101"/>
        <end position="137"/>
    </location>
</feature>
<dbReference type="InterPro" id="IPR036691">
    <property type="entry name" value="Endo/exonu/phosph_ase_sf"/>
</dbReference>
<organism evidence="2 3">
    <name type="scientific">Glycine soja</name>
    <name type="common">Wild soybean</name>
    <dbReference type="NCBI Taxonomy" id="3848"/>
    <lineage>
        <taxon>Eukaryota</taxon>
        <taxon>Viridiplantae</taxon>
        <taxon>Streptophyta</taxon>
        <taxon>Embryophyta</taxon>
        <taxon>Tracheophyta</taxon>
        <taxon>Spermatophyta</taxon>
        <taxon>Magnoliopsida</taxon>
        <taxon>eudicotyledons</taxon>
        <taxon>Gunneridae</taxon>
        <taxon>Pentapetalae</taxon>
        <taxon>rosids</taxon>
        <taxon>fabids</taxon>
        <taxon>Fabales</taxon>
        <taxon>Fabaceae</taxon>
        <taxon>Papilionoideae</taxon>
        <taxon>50 kb inversion clade</taxon>
        <taxon>NPAAA clade</taxon>
        <taxon>indigoferoid/millettioid clade</taxon>
        <taxon>Phaseoleae</taxon>
        <taxon>Glycine</taxon>
        <taxon>Glycine subgen. Soja</taxon>
    </lineage>
</organism>
<evidence type="ECO:0000256" key="1">
    <source>
        <dbReference type="SAM" id="MobiDB-lite"/>
    </source>
</evidence>
<protein>
    <submittedName>
        <fullName evidence="2">External alternative NAD(P)H-ubiquinone oxidoreductase B4, mitochondrial</fullName>
    </submittedName>
</protein>
<keyword evidence="2" id="KW-0830">Ubiquinone</keyword>
<dbReference type="Gene3D" id="3.60.10.10">
    <property type="entry name" value="Endonuclease/exonuclease/phosphatase"/>
    <property type="match status" value="1"/>
</dbReference>
<dbReference type="PANTHER" id="PTHR33710:SF64">
    <property type="entry name" value="ENDONUCLEASE_EXONUCLEASE_PHOSPHATASE DOMAIN-CONTAINING PROTEIN"/>
    <property type="match status" value="1"/>
</dbReference>
<dbReference type="PANTHER" id="PTHR33710">
    <property type="entry name" value="BNAC02G09200D PROTEIN"/>
    <property type="match status" value="1"/>
</dbReference>
<evidence type="ECO:0000313" key="2">
    <source>
        <dbReference type="EMBL" id="RZB57319.1"/>
    </source>
</evidence>
<dbReference type="Proteomes" id="UP000289340">
    <property type="component" value="Chromosome 17"/>
</dbReference>